<sequence>MTGPTFPIQPSSVRFIKLGKGGQWEQLSIKERQILCFGFDSSDLKQLQKMRDGDWVGVRSGWLDENRGAGFPTYVTNALKAYFQDDGTTLWVTFYAGDLYWCFLEPGEPVPLPDSAEGYSFRKVRGAWSNKDCKGNVLNRRNLSGAINAASRVQGTTHLLSAHKQLLQRLNGQSPKAVEDAEVAYKALVESVKPLIGELTWQDFEVLADLITTASGWRRNNQRGGGEKTIDLDLELPLTGEIAFAQIKAKSKQAELDSYIEQMAQREGVKMFYIHNSAQDLQTETPNVYIIGRERLAELIVKLGFVEWLVDKAR</sequence>
<evidence type="ECO:0000313" key="1">
    <source>
        <dbReference type="EMBL" id="WOB27722.1"/>
    </source>
</evidence>
<proteinExistence type="predicted"/>
<keyword evidence="2" id="KW-1185">Reference proteome</keyword>
<keyword evidence="1" id="KW-0540">Nuclease</keyword>
<dbReference type="GO" id="GO:0004519">
    <property type="term" value="F:endonuclease activity"/>
    <property type="evidence" value="ECO:0007669"/>
    <property type="project" value="UniProtKB-KW"/>
</dbReference>
<protein>
    <submittedName>
        <fullName evidence="1">Restriction endonuclease</fullName>
    </submittedName>
</protein>
<dbReference type="EMBL" id="CP103840">
    <property type="protein sequence ID" value="WOB27722.1"/>
    <property type="molecule type" value="Genomic_DNA"/>
</dbReference>
<reference evidence="1 2" key="1">
    <citation type="submission" date="2022-08" db="EMBL/GenBank/DDBJ databases">
        <title>Whole genome sequencing-based tracing of a 2022 introduction and outbreak of Xanthomonas hortorum pv. pelargonii.</title>
        <authorList>
            <person name="Iruegas-Bocardo F."/>
            <person name="Weisberg A.K."/>
            <person name="Riutta E.R."/>
            <person name="Kilday K."/>
            <person name="Bonkowski J.C."/>
            <person name="Creswell T."/>
            <person name="Daughtrey M.L."/>
            <person name="Rane K."/>
            <person name="Grunwald N.J."/>
            <person name="Chang J.H."/>
            <person name="Putnam M.L."/>
        </authorList>
    </citation>
    <scope>NUCLEOTIDE SEQUENCE [LARGE SCALE GENOMIC DNA]</scope>
    <source>
        <strain evidence="1 2">22-325</strain>
    </source>
</reference>
<name>A0ABZ0DG01_9XANT</name>
<dbReference type="RefSeq" id="WP_316691553.1">
    <property type="nucleotide sequence ID" value="NZ_CP103837.1"/>
</dbReference>
<dbReference type="Proteomes" id="UP001304534">
    <property type="component" value="Chromosome"/>
</dbReference>
<evidence type="ECO:0000313" key="2">
    <source>
        <dbReference type="Proteomes" id="UP001304534"/>
    </source>
</evidence>
<dbReference type="GeneID" id="95583663"/>
<keyword evidence="1" id="KW-0378">Hydrolase</keyword>
<organism evidence="1 2">
    <name type="scientific">Xanthomonas dyei</name>
    <dbReference type="NCBI Taxonomy" id="743699"/>
    <lineage>
        <taxon>Bacteria</taxon>
        <taxon>Pseudomonadati</taxon>
        <taxon>Pseudomonadota</taxon>
        <taxon>Gammaproteobacteria</taxon>
        <taxon>Lysobacterales</taxon>
        <taxon>Lysobacteraceae</taxon>
        <taxon>Xanthomonas</taxon>
    </lineage>
</organism>
<keyword evidence="1" id="KW-0255">Endonuclease</keyword>
<gene>
    <name evidence="1" type="ORF">NYR99_07285</name>
</gene>
<accession>A0ABZ0DG01</accession>